<gene>
    <name evidence="1" type="ORF">CALVIDRAFT_565583</name>
</gene>
<dbReference type="Proteomes" id="UP000076738">
    <property type="component" value="Unassembled WGS sequence"/>
</dbReference>
<dbReference type="OrthoDB" id="409543at2759"/>
<sequence>MSSAFDRAGLMTQDVVLGMEASPNGRRTVLELGGLCDAVIAARREAPFLKRWLTTYESFDSTVWAGHSVAKPWELALLYPRELTVLGTRAIYHAWESLAIKYLEPLTPSLVLKGESSFTRMIRAFVGPEGLKVEKRLWEAQGS</sequence>
<name>A0A167KD19_CALVF</name>
<keyword evidence="2" id="KW-1185">Reference proteome</keyword>
<dbReference type="PANTHER" id="PTHR46830:SF2">
    <property type="entry name" value="ALPHA-1,4-N-ACETYLGLUCOSAMINYLTRANSFERASE"/>
    <property type="match status" value="1"/>
</dbReference>
<accession>A0A167KD19</accession>
<reference evidence="1 2" key="1">
    <citation type="journal article" date="2016" name="Mol. Biol. Evol.">
        <title>Comparative Genomics of Early-Diverging Mushroom-Forming Fungi Provides Insights into the Origins of Lignocellulose Decay Capabilities.</title>
        <authorList>
            <person name="Nagy L.G."/>
            <person name="Riley R."/>
            <person name="Tritt A."/>
            <person name="Adam C."/>
            <person name="Daum C."/>
            <person name="Floudas D."/>
            <person name="Sun H."/>
            <person name="Yadav J.S."/>
            <person name="Pangilinan J."/>
            <person name="Larsson K.H."/>
            <person name="Matsuura K."/>
            <person name="Barry K."/>
            <person name="Labutti K."/>
            <person name="Kuo R."/>
            <person name="Ohm R.A."/>
            <person name="Bhattacharya S.S."/>
            <person name="Shirouzu T."/>
            <person name="Yoshinaga Y."/>
            <person name="Martin F.M."/>
            <person name="Grigoriev I.V."/>
            <person name="Hibbett D.S."/>
        </authorList>
    </citation>
    <scope>NUCLEOTIDE SEQUENCE [LARGE SCALE GENOMIC DNA]</scope>
    <source>
        <strain evidence="1 2">TUFC12733</strain>
    </source>
</reference>
<dbReference type="EMBL" id="KV417294">
    <property type="protein sequence ID" value="KZO94515.1"/>
    <property type="molecule type" value="Genomic_DNA"/>
</dbReference>
<dbReference type="AlphaFoldDB" id="A0A167KD19"/>
<dbReference type="PANTHER" id="PTHR46830">
    <property type="entry name" value="TRANSFERASE, PUTATIVE-RELATED"/>
    <property type="match status" value="1"/>
</dbReference>
<protein>
    <submittedName>
        <fullName evidence="1">Glycosyltransferase family 32 protein</fullName>
    </submittedName>
</protein>
<evidence type="ECO:0000313" key="1">
    <source>
        <dbReference type="EMBL" id="KZO94515.1"/>
    </source>
</evidence>
<keyword evidence="1" id="KW-0808">Transferase</keyword>
<proteinExistence type="predicted"/>
<dbReference type="GO" id="GO:0016740">
    <property type="term" value="F:transferase activity"/>
    <property type="evidence" value="ECO:0007669"/>
    <property type="project" value="UniProtKB-KW"/>
</dbReference>
<organism evidence="1 2">
    <name type="scientific">Calocera viscosa (strain TUFC12733)</name>
    <dbReference type="NCBI Taxonomy" id="1330018"/>
    <lineage>
        <taxon>Eukaryota</taxon>
        <taxon>Fungi</taxon>
        <taxon>Dikarya</taxon>
        <taxon>Basidiomycota</taxon>
        <taxon>Agaricomycotina</taxon>
        <taxon>Dacrymycetes</taxon>
        <taxon>Dacrymycetales</taxon>
        <taxon>Dacrymycetaceae</taxon>
        <taxon>Calocera</taxon>
    </lineage>
</organism>
<evidence type="ECO:0000313" key="2">
    <source>
        <dbReference type="Proteomes" id="UP000076738"/>
    </source>
</evidence>